<sequence length="107" mass="12152">MCMQHSSRGRVVKASDSKSDSLWERRIEQLYNEALKITTSKKATPNVQSNLRAPQSRNASSSDNIPLETASLGEDDVPTGNQQENYWQPQKKEDQKEKKNIGSWTMI</sequence>
<dbReference type="EMBL" id="JAHXZJ010000001">
    <property type="protein sequence ID" value="KAH0568123.1"/>
    <property type="molecule type" value="Genomic_DNA"/>
</dbReference>
<feature type="compositionally biased region" description="Polar residues" evidence="1">
    <location>
        <begin position="37"/>
        <end position="64"/>
    </location>
</feature>
<feature type="region of interest" description="Disordered" evidence="1">
    <location>
        <begin position="36"/>
        <end position="107"/>
    </location>
</feature>
<evidence type="ECO:0000256" key="1">
    <source>
        <dbReference type="SAM" id="MobiDB-lite"/>
    </source>
</evidence>
<reference evidence="2 3" key="1">
    <citation type="journal article" date="2021" name="J. Hered.">
        <title>A chromosome-level genome assembly of the parasitoid wasp, Cotesia glomerata (Hymenoptera: Braconidae).</title>
        <authorList>
            <person name="Pinto B.J."/>
            <person name="Weis J.J."/>
            <person name="Gamble T."/>
            <person name="Ode P.J."/>
            <person name="Paul R."/>
            <person name="Zaspel J.M."/>
        </authorList>
    </citation>
    <scope>NUCLEOTIDE SEQUENCE [LARGE SCALE GENOMIC DNA]</scope>
    <source>
        <strain evidence="2">CgM1</strain>
    </source>
</reference>
<comment type="caution">
    <text evidence="2">The sequence shown here is derived from an EMBL/GenBank/DDBJ whole genome shotgun (WGS) entry which is preliminary data.</text>
</comment>
<name>A0AAV7J8M0_COTGL</name>
<dbReference type="Proteomes" id="UP000826195">
    <property type="component" value="Unassembled WGS sequence"/>
</dbReference>
<dbReference type="AlphaFoldDB" id="A0AAV7J8M0"/>
<organism evidence="2 3">
    <name type="scientific">Cotesia glomerata</name>
    <name type="common">Lepidopteran parasitic wasp</name>
    <name type="synonym">Apanteles glomeratus</name>
    <dbReference type="NCBI Taxonomy" id="32391"/>
    <lineage>
        <taxon>Eukaryota</taxon>
        <taxon>Metazoa</taxon>
        <taxon>Ecdysozoa</taxon>
        <taxon>Arthropoda</taxon>
        <taxon>Hexapoda</taxon>
        <taxon>Insecta</taxon>
        <taxon>Pterygota</taxon>
        <taxon>Neoptera</taxon>
        <taxon>Endopterygota</taxon>
        <taxon>Hymenoptera</taxon>
        <taxon>Apocrita</taxon>
        <taxon>Ichneumonoidea</taxon>
        <taxon>Braconidae</taxon>
        <taxon>Microgastrinae</taxon>
        <taxon>Cotesia</taxon>
    </lineage>
</organism>
<evidence type="ECO:0000313" key="3">
    <source>
        <dbReference type="Proteomes" id="UP000826195"/>
    </source>
</evidence>
<evidence type="ECO:0000313" key="2">
    <source>
        <dbReference type="EMBL" id="KAH0568123.1"/>
    </source>
</evidence>
<feature type="compositionally biased region" description="Basic and acidic residues" evidence="1">
    <location>
        <begin position="90"/>
        <end position="100"/>
    </location>
</feature>
<gene>
    <name evidence="2" type="ORF">KQX54_018521</name>
</gene>
<protein>
    <submittedName>
        <fullName evidence="2">Uncharacterized protein</fullName>
    </submittedName>
</protein>
<accession>A0AAV7J8M0</accession>
<keyword evidence="3" id="KW-1185">Reference proteome</keyword>
<feature type="region of interest" description="Disordered" evidence="1">
    <location>
        <begin position="1"/>
        <end position="23"/>
    </location>
</feature>
<feature type="compositionally biased region" description="Basic and acidic residues" evidence="1">
    <location>
        <begin position="13"/>
        <end position="23"/>
    </location>
</feature>
<feature type="compositionally biased region" description="Polar residues" evidence="1">
    <location>
        <begin position="79"/>
        <end position="88"/>
    </location>
</feature>
<proteinExistence type="predicted"/>